<comment type="caution">
    <text evidence="2">The sequence shown here is derived from an EMBL/GenBank/DDBJ whole genome shotgun (WGS) entry which is preliminary data.</text>
</comment>
<accession>A0ABX1K5H0</accession>
<name>A0ABX1K5H0_9CELL</name>
<dbReference type="InterPro" id="IPR009721">
    <property type="entry name" value="O-acyltransferase_WSD1_C"/>
</dbReference>
<sequence>LAPLGARLVARLGLLPRFLHRQRVISTVVTHAPGPPGPVRLVGVPLVATVPLVPLVGNVTTCVAALSISGRLDVAVLCAPESADLVQALADDLRDGLRQVADLAPRLP</sequence>
<reference evidence="2 3" key="1">
    <citation type="submission" date="2020-04" db="EMBL/GenBank/DDBJ databases">
        <title>MicrobeNet Type strains.</title>
        <authorList>
            <person name="Nicholson A.C."/>
        </authorList>
    </citation>
    <scope>NUCLEOTIDE SEQUENCE [LARGE SCALE GENOMIC DNA]</scope>
    <source>
        <strain evidence="2 3">ATCC BAA-787</strain>
    </source>
</reference>
<organism evidence="2 3">
    <name type="scientific">Cellulomonas septica</name>
    <dbReference type="NCBI Taxonomy" id="285080"/>
    <lineage>
        <taxon>Bacteria</taxon>
        <taxon>Bacillati</taxon>
        <taxon>Actinomycetota</taxon>
        <taxon>Actinomycetes</taxon>
        <taxon>Micrococcales</taxon>
        <taxon>Cellulomonadaceae</taxon>
        <taxon>Cellulomonas</taxon>
    </lineage>
</organism>
<dbReference type="EMBL" id="JAAXOY010000822">
    <property type="protein sequence ID" value="NKY41626.1"/>
    <property type="molecule type" value="Genomic_DNA"/>
</dbReference>
<proteinExistence type="predicted"/>
<evidence type="ECO:0000313" key="3">
    <source>
        <dbReference type="Proteomes" id="UP000777774"/>
    </source>
</evidence>
<feature type="domain" description="O-acyltransferase WSD1 C-terminal" evidence="1">
    <location>
        <begin position="6"/>
        <end position="99"/>
    </location>
</feature>
<dbReference type="Proteomes" id="UP000777774">
    <property type="component" value="Unassembled WGS sequence"/>
</dbReference>
<evidence type="ECO:0000259" key="1">
    <source>
        <dbReference type="Pfam" id="PF06974"/>
    </source>
</evidence>
<dbReference type="RefSeq" id="WP_168681051.1">
    <property type="nucleotide sequence ID" value="NZ_JAAXOY010000822.1"/>
</dbReference>
<protein>
    <submittedName>
        <fullName evidence="2">DUF1298 domain-containing protein</fullName>
    </submittedName>
</protein>
<dbReference type="Pfam" id="PF06974">
    <property type="entry name" value="WS_DGAT_C"/>
    <property type="match status" value="1"/>
</dbReference>
<evidence type="ECO:0000313" key="2">
    <source>
        <dbReference type="EMBL" id="NKY41626.1"/>
    </source>
</evidence>
<gene>
    <name evidence="2" type="ORF">HGA02_19515</name>
</gene>
<feature type="non-terminal residue" evidence="2">
    <location>
        <position position="1"/>
    </location>
</feature>
<keyword evidence="3" id="KW-1185">Reference proteome</keyword>